<sequence>MSAVPTFALAASADPRAALPRAVTDRRLSGELVIEWEDGARSLLPHGLLRQHCRCAACEQARRSGLPPPAPAALSEIRALAIQGLNLVFADGHERGIYPWAYLRALGDEMAAGAGAGG</sequence>
<evidence type="ECO:0000259" key="3">
    <source>
        <dbReference type="Pfam" id="PF06155"/>
    </source>
</evidence>
<dbReference type="InterPro" id="IPR010376">
    <property type="entry name" value="GBBH-like_N"/>
</dbReference>
<organism evidence="4 5">
    <name type="scientific">Azoarcus indigens</name>
    <dbReference type="NCBI Taxonomy" id="29545"/>
    <lineage>
        <taxon>Bacteria</taxon>
        <taxon>Pseudomonadati</taxon>
        <taxon>Pseudomonadota</taxon>
        <taxon>Betaproteobacteria</taxon>
        <taxon>Rhodocyclales</taxon>
        <taxon>Zoogloeaceae</taxon>
        <taxon>Azoarcus</taxon>
    </lineage>
</organism>
<evidence type="ECO:0000256" key="2">
    <source>
        <dbReference type="ARBA" id="ARBA00023004"/>
    </source>
</evidence>
<accession>A0A4R6DJY5</accession>
<dbReference type="InterPro" id="IPR038492">
    <property type="entry name" value="GBBH-like_N_sf"/>
</dbReference>
<keyword evidence="1" id="KW-0479">Metal-binding</keyword>
<protein>
    <submittedName>
        <fullName evidence="4">DUF971 family protein</fullName>
    </submittedName>
</protein>
<dbReference type="Pfam" id="PF06155">
    <property type="entry name" value="GBBH-like_N"/>
    <property type="match status" value="1"/>
</dbReference>
<dbReference type="EMBL" id="SNVV01000032">
    <property type="protein sequence ID" value="TDN45020.1"/>
    <property type="molecule type" value="Genomic_DNA"/>
</dbReference>
<dbReference type="AlphaFoldDB" id="A0A4R6DJY5"/>
<dbReference type="RefSeq" id="WP_133594998.1">
    <property type="nucleotide sequence ID" value="NZ_SNVV01000032.1"/>
</dbReference>
<proteinExistence type="predicted"/>
<dbReference type="Proteomes" id="UP000295129">
    <property type="component" value="Unassembled WGS sequence"/>
</dbReference>
<reference evidence="4 5" key="1">
    <citation type="submission" date="2019-03" db="EMBL/GenBank/DDBJ databases">
        <title>Genomic Encyclopedia of Type Strains, Phase IV (KMG-IV): sequencing the most valuable type-strain genomes for metagenomic binning, comparative biology and taxonomic classification.</title>
        <authorList>
            <person name="Goeker M."/>
        </authorList>
    </citation>
    <scope>NUCLEOTIDE SEQUENCE [LARGE SCALE GENOMIC DNA]</scope>
    <source>
        <strain evidence="4 5">DSM 12121</strain>
    </source>
</reference>
<dbReference type="Gene3D" id="3.30.2020.30">
    <property type="match status" value="1"/>
</dbReference>
<gene>
    <name evidence="4" type="ORF">C7389_13232</name>
</gene>
<name>A0A4R6DJY5_9RHOO</name>
<dbReference type="OrthoDB" id="9794178at2"/>
<keyword evidence="2" id="KW-0408">Iron</keyword>
<dbReference type="GO" id="GO:0046872">
    <property type="term" value="F:metal ion binding"/>
    <property type="evidence" value="ECO:0007669"/>
    <property type="project" value="UniProtKB-KW"/>
</dbReference>
<evidence type="ECO:0000256" key="1">
    <source>
        <dbReference type="ARBA" id="ARBA00022723"/>
    </source>
</evidence>
<evidence type="ECO:0000313" key="5">
    <source>
        <dbReference type="Proteomes" id="UP000295129"/>
    </source>
</evidence>
<comment type="caution">
    <text evidence="4">The sequence shown here is derived from an EMBL/GenBank/DDBJ whole genome shotgun (WGS) entry which is preliminary data.</text>
</comment>
<feature type="domain" description="Gamma-butyrobetaine hydroxylase-like N-terminal" evidence="3">
    <location>
        <begin position="28"/>
        <end position="104"/>
    </location>
</feature>
<keyword evidence="5" id="KW-1185">Reference proteome</keyword>
<evidence type="ECO:0000313" key="4">
    <source>
        <dbReference type="EMBL" id="TDN45020.1"/>
    </source>
</evidence>